<dbReference type="EMBL" id="JASZZX010000024">
    <property type="protein sequence ID" value="MDM3928637.1"/>
    <property type="molecule type" value="Genomic_DNA"/>
</dbReference>
<dbReference type="Pfam" id="PF17932">
    <property type="entry name" value="TetR_C_24"/>
    <property type="match status" value="1"/>
</dbReference>
<gene>
    <name evidence="7" type="ORF">MYCOZU2_02892</name>
    <name evidence="8" type="ORF">QRB35_21750</name>
</gene>
<dbReference type="PRINTS" id="PR00455">
    <property type="entry name" value="HTHTETR"/>
</dbReference>
<dbReference type="SUPFAM" id="SSF48498">
    <property type="entry name" value="Tetracyclin repressor-like, C-terminal domain"/>
    <property type="match status" value="1"/>
</dbReference>
<reference evidence="8" key="4">
    <citation type="submission" date="2023-06" db="EMBL/GenBank/DDBJ databases">
        <authorList>
            <person name="Spilker T."/>
        </authorList>
    </citation>
    <scope>NUCLEOTIDE SEQUENCE</scope>
    <source>
        <strain evidence="8">FLAC1071</strain>
    </source>
</reference>
<dbReference type="InterPro" id="IPR036271">
    <property type="entry name" value="Tet_transcr_reg_TetR-rel_C_sf"/>
</dbReference>
<name>A0A220XUY2_MYCIT</name>
<evidence type="ECO:0000313" key="8">
    <source>
        <dbReference type="EMBL" id="MDM3928637.1"/>
    </source>
</evidence>
<dbReference type="EMBL" id="CP015267">
    <property type="protein sequence ID" value="ASL15289.1"/>
    <property type="molecule type" value="Genomic_DNA"/>
</dbReference>
<sequence length="190" mass="21148">MSDARWRDILKGAAQVFRRQGFARARLEDVASEVGINRASLYYYVGTKEELLVALVEQPAYEMTRHCRDALESDGPPAEKLRRALGAYIGDLVTHPELFVLFAESQYIATIPEAQGIVENADVYGKTLLAIIEEGVAGGAFRSDLDPRLVMLGVLGMYNWIHRWYVPEGRSSLTEIGDNFADMVLAGLRP</sequence>
<dbReference type="Gene3D" id="1.10.10.60">
    <property type="entry name" value="Homeodomain-like"/>
    <property type="match status" value="1"/>
</dbReference>
<evidence type="ECO:0000313" key="7">
    <source>
        <dbReference type="EMBL" id="ASL15289.1"/>
    </source>
</evidence>
<keyword evidence="1" id="KW-0678">Repressor</keyword>
<keyword evidence="3 5" id="KW-0238">DNA-binding</keyword>
<evidence type="ECO:0000256" key="4">
    <source>
        <dbReference type="ARBA" id="ARBA00023163"/>
    </source>
</evidence>
<dbReference type="InterPro" id="IPR041490">
    <property type="entry name" value="KstR2_TetR_C"/>
</dbReference>
<dbReference type="PANTHER" id="PTHR30055:SF175">
    <property type="entry name" value="HTH-TYPE TRANSCRIPTIONAL REPRESSOR KSTR2"/>
    <property type="match status" value="1"/>
</dbReference>
<dbReference type="AlphaFoldDB" id="A0A220XUY2"/>
<evidence type="ECO:0000313" key="10">
    <source>
        <dbReference type="Proteomes" id="UP001529272"/>
    </source>
</evidence>
<dbReference type="GO" id="GO:0003700">
    <property type="term" value="F:DNA-binding transcription factor activity"/>
    <property type="evidence" value="ECO:0007669"/>
    <property type="project" value="TreeGrafter"/>
</dbReference>
<accession>A0A220XUY2</accession>
<proteinExistence type="predicted"/>
<dbReference type="PANTHER" id="PTHR30055">
    <property type="entry name" value="HTH-TYPE TRANSCRIPTIONAL REGULATOR RUTR"/>
    <property type="match status" value="1"/>
</dbReference>
<dbReference type="InterPro" id="IPR050109">
    <property type="entry name" value="HTH-type_TetR-like_transc_reg"/>
</dbReference>
<evidence type="ECO:0000256" key="1">
    <source>
        <dbReference type="ARBA" id="ARBA00022491"/>
    </source>
</evidence>
<dbReference type="Proteomes" id="UP000198286">
    <property type="component" value="Chromosome"/>
</dbReference>
<dbReference type="Gene3D" id="1.10.357.10">
    <property type="entry name" value="Tetracycline Repressor, domain 2"/>
    <property type="match status" value="1"/>
</dbReference>
<evidence type="ECO:0000256" key="2">
    <source>
        <dbReference type="ARBA" id="ARBA00023015"/>
    </source>
</evidence>
<dbReference type="InterPro" id="IPR009057">
    <property type="entry name" value="Homeodomain-like_sf"/>
</dbReference>
<reference evidence="8 10" key="3">
    <citation type="submission" date="2023-06" db="EMBL/GenBank/DDBJ databases">
        <title>Itaconate inhibition of nontuberculous mycobacteria.</title>
        <authorList>
            <person name="Breen P."/>
            <person name="Zimbric M."/>
            <person name="Caverly L."/>
        </authorList>
    </citation>
    <scope>NUCLEOTIDE SEQUENCE [LARGE SCALE GENOMIC DNA]</scope>
    <source>
        <strain evidence="8 10">FLAC1071</strain>
    </source>
</reference>
<dbReference type="PROSITE" id="PS50977">
    <property type="entry name" value="HTH_TETR_2"/>
    <property type="match status" value="1"/>
</dbReference>
<dbReference type="Pfam" id="PF00440">
    <property type="entry name" value="TetR_N"/>
    <property type="match status" value="1"/>
</dbReference>
<dbReference type="SUPFAM" id="SSF46689">
    <property type="entry name" value="Homeodomain-like"/>
    <property type="match status" value="1"/>
</dbReference>
<keyword evidence="4" id="KW-0804">Transcription</keyword>
<keyword evidence="2" id="KW-0805">Transcription regulation</keyword>
<reference evidence="10" key="2">
    <citation type="submission" date="2023-06" db="EMBL/GenBank/DDBJ databases">
        <title>Itaconate inhibition of nontuberculous mycobacteria.</title>
        <authorList>
            <person name="Spilker T."/>
        </authorList>
    </citation>
    <scope>NUCLEOTIDE SEQUENCE [LARGE SCALE GENOMIC DNA]</scope>
    <source>
        <strain evidence="10">FLAC1071</strain>
    </source>
</reference>
<feature type="DNA-binding region" description="H-T-H motif" evidence="5">
    <location>
        <begin position="26"/>
        <end position="45"/>
    </location>
</feature>
<evidence type="ECO:0000256" key="3">
    <source>
        <dbReference type="ARBA" id="ARBA00023125"/>
    </source>
</evidence>
<protein>
    <submittedName>
        <fullName evidence="7">TetR family transcriptional regulator</fullName>
    </submittedName>
    <submittedName>
        <fullName evidence="8">TetR/AcrR family transcriptional regulator</fullName>
    </submittedName>
</protein>
<keyword evidence="10" id="KW-1185">Reference proteome</keyword>
<dbReference type="Proteomes" id="UP001529272">
    <property type="component" value="Unassembled WGS sequence"/>
</dbReference>
<evidence type="ECO:0000313" key="9">
    <source>
        <dbReference type="Proteomes" id="UP000198286"/>
    </source>
</evidence>
<evidence type="ECO:0000256" key="5">
    <source>
        <dbReference type="PROSITE-ProRule" id="PRU00335"/>
    </source>
</evidence>
<dbReference type="RefSeq" id="WP_008256689.1">
    <property type="nucleotide sequence ID" value="NZ_CAAHFK010000013.1"/>
</dbReference>
<organism evidence="7 9">
    <name type="scientific">Mycobacterium intracellulare subsp. chimaera</name>
    <dbReference type="NCBI Taxonomy" id="222805"/>
    <lineage>
        <taxon>Bacteria</taxon>
        <taxon>Bacillati</taxon>
        <taxon>Actinomycetota</taxon>
        <taxon>Actinomycetes</taxon>
        <taxon>Mycobacteriales</taxon>
        <taxon>Mycobacteriaceae</taxon>
        <taxon>Mycobacterium</taxon>
        <taxon>Mycobacterium avium complex (MAC)</taxon>
    </lineage>
</organism>
<feature type="domain" description="HTH tetR-type" evidence="6">
    <location>
        <begin position="3"/>
        <end position="63"/>
    </location>
</feature>
<dbReference type="InterPro" id="IPR001647">
    <property type="entry name" value="HTH_TetR"/>
</dbReference>
<reference evidence="7 9" key="1">
    <citation type="journal article" date="2017" name="Lancet Infect. Dis.">
        <title>Global outbreak of severe Mycobacterium chimaera disease after cardiac surgery: a molecular epidemiological study.</title>
        <authorList>
            <person name="van Ingen J."/>
            <person name="Kohl T."/>
            <person name="Kranzer K."/>
            <person name="Hasse B."/>
            <person name="Keller P."/>
            <person name="Szafranska A."/>
            <person name="Hillemann D."/>
            <person name="Chand M."/>
            <person name="Schreiber P."/>
            <person name="Sommerstein R."/>
            <person name="Berger C."/>
            <person name="Genoni M."/>
            <person name="Ruegg C."/>
            <person name="Troillet N."/>
            <person name="Widmer A.F."/>
            <person name="Becker S.L."/>
            <person name="Herrmann M."/>
            <person name="Eckmanns T."/>
            <person name="Haller S."/>
            <person name="Hoeller C."/>
            <person name="Debast S.B."/>
            <person name="Wolfhagen M.J."/>
            <person name="Hopman J."/>
            <person name="Kluytmans J."/>
            <person name="Langelaar M."/>
            <person name="Notermans D.W."/>
            <person name="ten Oever J."/>
            <person name="van den Barselaar P."/>
            <person name="Vonk A.B.A."/>
            <person name="Vos M.C."/>
            <person name="Ahmed N."/>
            <person name="Brown T."/>
            <person name="Crook D."/>
            <person name="Lamagni T."/>
            <person name="Phin N."/>
            <person name="Smith E.G."/>
            <person name="Zambon M."/>
            <person name="Serr A."/>
            <person name="Goetting T."/>
            <person name="Ebner W."/>
            <person name="Thuermer A."/>
            <person name="Utpatel C."/>
            <person name="Sproer C."/>
            <person name="Bunk B."/>
            <person name="Nubel U."/>
            <person name="Bloemberg G."/>
            <person name="Bottger E."/>
            <person name="Niemann S."/>
            <person name="Wagner D."/>
            <person name="Sax H."/>
        </authorList>
    </citation>
    <scope>NUCLEOTIDE SEQUENCE [LARGE SCALE GENOMIC DNA]</scope>
    <source>
        <strain evidence="7 9">ZUERICH-2</strain>
    </source>
</reference>
<evidence type="ECO:0000259" key="6">
    <source>
        <dbReference type="PROSITE" id="PS50977"/>
    </source>
</evidence>
<dbReference type="GO" id="GO:0000976">
    <property type="term" value="F:transcription cis-regulatory region binding"/>
    <property type="evidence" value="ECO:0007669"/>
    <property type="project" value="TreeGrafter"/>
</dbReference>